<accession>A0A6C0DIF6</accession>
<feature type="domain" description="Nudix hydrolase" evidence="1">
    <location>
        <begin position="40"/>
        <end position="212"/>
    </location>
</feature>
<proteinExistence type="predicted"/>
<name>A0A6C0DIF6_9ZZZZ</name>
<evidence type="ECO:0000313" key="2">
    <source>
        <dbReference type="EMBL" id="QHT16746.1"/>
    </source>
</evidence>
<dbReference type="Gene3D" id="3.90.79.10">
    <property type="entry name" value="Nucleoside Triphosphate Pyrophosphohydrolase"/>
    <property type="match status" value="1"/>
</dbReference>
<evidence type="ECO:0000259" key="1">
    <source>
        <dbReference type="PROSITE" id="PS51462"/>
    </source>
</evidence>
<dbReference type="SUPFAM" id="SSF55811">
    <property type="entry name" value="Nudix"/>
    <property type="match status" value="1"/>
</dbReference>
<protein>
    <recommendedName>
        <fullName evidence="1">Nudix hydrolase domain-containing protein</fullName>
    </recommendedName>
</protein>
<reference evidence="2" key="1">
    <citation type="journal article" date="2020" name="Nature">
        <title>Giant virus diversity and host interactions through global metagenomics.</title>
        <authorList>
            <person name="Schulz F."/>
            <person name="Roux S."/>
            <person name="Paez-Espino D."/>
            <person name="Jungbluth S."/>
            <person name="Walsh D.A."/>
            <person name="Denef V.J."/>
            <person name="McMahon K.D."/>
            <person name="Konstantinidis K.T."/>
            <person name="Eloe-Fadrosh E.A."/>
            <person name="Kyrpides N.C."/>
            <person name="Woyke T."/>
        </authorList>
    </citation>
    <scope>NUCLEOTIDE SEQUENCE</scope>
    <source>
        <strain evidence="2">GVMAG-M-3300023174-189</strain>
    </source>
</reference>
<dbReference type="Pfam" id="PF00293">
    <property type="entry name" value="NUDIX"/>
    <property type="match status" value="1"/>
</dbReference>
<organism evidence="2">
    <name type="scientific">viral metagenome</name>
    <dbReference type="NCBI Taxonomy" id="1070528"/>
    <lineage>
        <taxon>unclassified sequences</taxon>
        <taxon>metagenomes</taxon>
        <taxon>organismal metagenomes</taxon>
    </lineage>
</organism>
<dbReference type="AlphaFoldDB" id="A0A6C0DIF6"/>
<sequence>METSVPLFDVFQPGLLRGEEHLPYDPSKGYFYVEHPTEGWRVYLRAICFIHEEHVPYDPKRFLVVKRTGANHTGKSWEPPKGQMEGKDALKHPRTSVMDLLKQSIRREVEEEAHINVLHNLEHTGLVQQAIEPDFKPNTYFHYHIFRAQTPVKSIQRGLNWFKWLKEHPKFFARMKRDKKEKDELTWFDPVKTKLMGRWSPNLVPMYIGHFNRPE</sequence>
<dbReference type="PROSITE" id="PS51462">
    <property type="entry name" value="NUDIX"/>
    <property type="match status" value="1"/>
</dbReference>
<dbReference type="InterPro" id="IPR015797">
    <property type="entry name" value="NUDIX_hydrolase-like_dom_sf"/>
</dbReference>
<dbReference type="EMBL" id="MN739626">
    <property type="protein sequence ID" value="QHT16746.1"/>
    <property type="molecule type" value="Genomic_DNA"/>
</dbReference>
<dbReference type="CDD" id="cd02883">
    <property type="entry name" value="NUDIX_Hydrolase"/>
    <property type="match status" value="1"/>
</dbReference>
<dbReference type="InterPro" id="IPR000086">
    <property type="entry name" value="NUDIX_hydrolase_dom"/>
</dbReference>